<feature type="coiled-coil region" evidence="1">
    <location>
        <begin position="647"/>
        <end position="674"/>
    </location>
</feature>
<feature type="compositionally biased region" description="Basic and acidic residues" evidence="2">
    <location>
        <begin position="1254"/>
        <end position="1265"/>
    </location>
</feature>
<feature type="compositionally biased region" description="Low complexity" evidence="2">
    <location>
        <begin position="1089"/>
        <end position="1103"/>
    </location>
</feature>
<keyword evidence="3" id="KW-0812">Transmembrane</keyword>
<feature type="coiled-coil region" evidence="1">
    <location>
        <begin position="854"/>
        <end position="881"/>
    </location>
</feature>
<organism evidence="4 5">
    <name type="scientific">Pleurostoma richardsiae</name>
    <dbReference type="NCBI Taxonomy" id="41990"/>
    <lineage>
        <taxon>Eukaryota</taxon>
        <taxon>Fungi</taxon>
        <taxon>Dikarya</taxon>
        <taxon>Ascomycota</taxon>
        <taxon>Pezizomycotina</taxon>
        <taxon>Sordariomycetes</taxon>
        <taxon>Sordariomycetidae</taxon>
        <taxon>Calosphaeriales</taxon>
        <taxon>Pleurostomataceae</taxon>
        <taxon>Pleurostoma</taxon>
    </lineage>
</organism>
<evidence type="ECO:0000256" key="1">
    <source>
        <dbReference type="SAM" id="Coils"/>
    </source>
</evidence>
<dbReference type="EMBL" id="JANBVO010000003">
    <property type="protein sequence ID" value="KAJ9155269.1"/>
    <property type="molecule type" value="Genomic_DNA"/>
</dbReference>
<proteinExistence type="predicted"/>
<feature type="compositionally biased region" description="Basic and acidic residues" evidence="2">
    <location>
        <begin position="1149"/>
        <end position="1161"/>
    </location>
</feature>
<reference evidence="4" key="1">
    <citation type="submission" date="2022-07" db="EMBL/GenBank/DDBJ databases">
        <title>Fungi with potential for degradation of polypropylene.</title>
        <authorList>
            <person name="Gostincar C."/>
        </authorList>
    </citation>
    <scope>NUCLEOTIDE SEQUENCE</scope>
    <source>
        <strain evidence="4">EXF-13308</strain>
    </source>
</reference>
<feature type="compositionally biased region" description="Low complexity" evidence="2">
    <location>
        <begin position="1205"/>
        <end position="1218"/>
    </location>
</feature>
<comment type="caution">
    <text evidence="4">The sequence shown here is derived from an EMBL/GenBank/DDBJ whole genome shotgun (WGS) entry which is preliminary data.</text>
</comment>
<feature type="coiled-coil region" evidence="1">
    <location>
        <begin position="416"/>
        <end position="500"/>
    </location>
</feature>
<feature type="region of interest" description="Disordered" evidence="2">
    <location>
        <begin position="540"/>
        <end position="570"/>
    </location>
</feature>
<feature type="compositionally biased region" description="Basic and acidic residues" evidence="2">
    <location>
        <begin position="1053"/>
        <end position="1062"/>
    </location>
</feature>
<evidence type="ECO:0000256" key="2">
    <source>
        <dbReference type="SAM" id="MobiDB-lite"/>
    </source>
</evidence>
<keyword evidence="3" id="KW-0472">Membrane</keyword>
<dbReference type="Proteomes" id="UP001174694">
    <property type="component" value="Unassembled WGS sequence"/>
</dbReference>
<feature type="compositionally biased region" description="Low complexity" evidence="2">
    <location>
        <begin position="1"/>
        <end position="14"/>
    </location>
</feature>
<feature type="compositionally biased region" description="Low complexity" evidence="2">
    <location>
        <begin position="51"/>
        <end position="60"/>
    </location>
</feature>
<feature type="transmembrane region" description="Helical" evidence="3">
    <location>
        <begin position="1393"/>
        <end position="1413"/>
    </location>
</feature>
<keyword evidence="5" id="KW-1185">Reference proteome</keyword>
<feature type="region of interest" description="Disordered" evidence="2">
    <location>
        <begin position="1"/>
        <end position="98"/>
    </location>
</feature>
<evidence type="ECO:0000256" key="3">
    <source>
        <dbReference type="SAM" id="Phobius"/>
    </source>
</evidence>
<feature type="region of interest" description="Disordered" evidence="2">
    <location>
        <begin position="888"/>
        <end position="1161"/>
    </location>
</feature>
<keyword evidence="3" id="KW-1133">Transmembrane helix</keyword>
<accession>A0AA38RQ63</accession>
<feature type="compositionally biased region" description="Basic and acidic residues" evidence="2">
    <location>
        <begin position="916"/>
        <end position="986"/>
    </location>
</feature>
<name>A0AA38RQ63_9PEZI</name>
<evidence type="ECO:0000313" key="4">
    <source>
        <dbReference type="EMBL" id="KAJ9155269.1"/>
    </source>
</evidence>
<evidence type="ECO:0000313" key="5">
    <source>
        <dbReference type="Proteomes" id="UP001174694"/>
    </source>
</evidence>
<protein>
    <submittedName>
        <fullName evidence="4">Uncharacterized protein</fullName>
    </submittedName>
</protein>
<feature type="compositionally biased region" description="Basic and acidic residues" evidence="2">
    <location>
        <begin position="552"/>
        <end position="562"/>
    </location>
</feature>
<feature type="region of interest" description="Disordered" evidence="2">
    <location>
        <begin position="1205"/>
        <end position="1267"/>
    </location>
</feature>
<gene>
    <name evidence="4" type="ORF">NKR23_g1992</name>
</gene>
<keyword evidence="1" id="KW-0175">Coiled coil</keyword>
<feature type="transmembrane region" description="Helical" evidence="3">
    <location>
        <begin position="1342"/>
        <end position="1360"/>
    </location>
</feature>
<feature type="compositionally biased region" description="Low complexity" evidence="2">
    <location>
        <begin position="1244"/>
        <end position="1253"/>
    </location>
</feature>
<feature type="compositionally biased region" description="Acidic residues" evidence="2">
    <location>
        <begin position="31"/>
        <end position="50"/>
    </location>
</feature>
<feature type="compositionally biased region" description="Basic and acidic residues" evidence="2">
    <location>
        <begin position="1015"/>
        <end position="1041"/>
    </location>
</feature>
<sequence length="1476" mass="165099">MASPSKSEPSSPGSDALLSPESVESWKDAEDASVEDIAGEVAEESDEPPTTEETAPAASISRRRRPPNLIQPPQWGEELPPRDLQPGSAEPLPTTPLSALSALSADNELPPPSPTYYEELVEQVEAEAVFSEEYGEEGIPLASISEDMWPPGIFAELKKAQGDAAVMDQVLNVPPLKLADPERIRERILDALQKTLDIVDKKPIDQKEEVRETFDKMATDIIDVYRAALDQAKDVRRSGIQNLNDLLDDLQMSAQREAMVKLQQRVRSEMNKEVLSEIKHLQEALDHEKGAKIRQERECKKLIKRNITLTTENAAFKKLVEQLKGQIAKTAPGPEDEVQKYADEVEHLNQLLRKSYKDFATLQNQLLDAEGTGPADTEALGTGDGGKKADENARIIQMVDDIVWAISENAVAVKGVRFLEEEEELLHNLIDEASGEKEELSLDQSLAEVQDQQSVAVLINEKEETIEKLRSQLAEYRVEREKLEATRREKQLNLLVEEEQLLTALVNKVTGEPPSSTQKRREDPLKMLKEAQQLIRALVSQVTDEPASAEGPHNERKTKPEPEDPTEREEWRRQILRDELRLLTEFIDKVVGKSPRADSAEGSPGISIRERGLKLLGEEHRMLHRLVEQVVGESTGEDDHLTDAEQLREKEAAIRSLRRELADLEVNHQLLTETSKQTDKELLELRKNYDDLRGVSYLGSVDAVLKKVSKEKEELEKRIAELEGESVRERLKHAEGENNELQMRLDDVRSRAPHEASPGVLRRLAGWLRLATTEPPASTADMALIVDFIKFLETAQEKGERTKLRLLDDIHAARETGGEAVDDDLPMEPALARKIPKLPESTEEELNALGVGQKRRLVQRIDEWQAACDALRKRLQSLLLLGQVHLKRSPAQDAQETSLGEKDNKVPLEAKGQVHPTEEIEKKDVPRLKEGTPEKASTEKKKASSEKEEVGTKNKKADTEKKVGTEKGAAKDKPHMTEPKKDETQHKPQAGEPKTTESTKAQREKDTPKTTESGKAGREKDEPKKGERTKDKAEKADLEKEGGEEEAAQSGTLKDKFKDTTKDTTATSDDTRRQRNQLSTFHDFLRAFSPWSKSESSETTSNLENDESSRSKEDESPKSQDDSTRKATTTQPSSLSEQEPQPPPLRNLSAREPRQSKGLADRPYYHQDYQDVCENCVPVFAAQSQSYGLCCCCCSCPKNSTCGGATETEGQEAGAASERPQSKDKGPSNKESGSAPIQERGEPSQQKDVLSLSDDSKKGKEKDGGARPTQNLMACGCRCACRGARAPGLFDIGAQPITGFTCLNHHQRRASPLFLQRDASGLVWQLLSFFFRLLIWQPLVAFHRTFIWSVLVFIYMLQTLDHDLRPLWDQARGNPRPPSAPDRPAIPALPERAFASLLAYSFFVVAALAYVSAREERRLWLRANGFTAEYLRDLRMHNPYPWWSPVDVDYRFARPWLVSVAGRLLPGVSSSGGMDD</sequence>
<feature type="compositionally biased region" description="Basic and acidic residues" evidence="2">
    <location>
        <begin position="1107"/>
        <end position="1125"/>
    </location>
</feature>
<feature type="compositionally biased region" description="Basic and acidic residues" evidence="2">
    <location>
        <begin position="899"/>
        <end position="908"/>
    </location>
</feature>
<feature type="compositionally biased region" description="Basic and acidic residues" evidence="2">
    <location>
        <begin position="994"/>
        <end position="1009"/>
    </location>
</feature>
<feature type="coiled-coil region" evidence="1">
    <location>
        <begin position="698"/>
        <end position="751"/>
    </location>
</feature>